<feature type="domain" description="Helicase ATP-binding" evidence="11">
    <location>
        <begin position="333"/>
        <end position="507"/>
    </location>
</feature>
<feature type="domain" description="GRF-type" evidence="12">
    <location>
        <begin position="104"/>
        <end position="145"/>
    </location>
</feature>
<keyword evidence="7" id="KW-0067">ATP-binding</keyword>
<evidence type="ECO:0000313" key="13">
    <source>
        <dbReference type="EMBL" id="KAG2391826.1"/>
    </source>
</evidence>
<sequence>MQCSCGVQASRNVVKKPGPNHGRTFFSCSTRTCKFFKWGSGYEDASSSQNSSSNSQEINSNANNQSRQNFQHAPRSSAESSSQQDNRTRSQNSRGASVLSIPKCKHGLDAILLKVKKEGPNQNKLFWSCTDQNDSCKFFEWFKGHQPDYEHLINVNPNKKNNDLTTNDEKDPKKSKIEMEICTLEMNDNNEFSMRQFDTDDTIDEDMQSKHMQNSIALRLIVPITALSTLKTLLSQYKCLNQKEEKKEEDEESNARVTNLFYDYTNYKSILTTLKNTNEISSKFNIIEIPSFVQKLIEKYQNLNKQNNSIDTWEGIPQKLQEALLPFQKAGVEFGIKRQGRIMIADEMGLGKTIQCIAIACHFSNEWPLWIVCPGSLKANWKKEILKWIGGNRLCINGREELITSSQINVIDNSNQIDDGTSVINIISYDLLAKDNVISIVENEFKENKNGMIICDESHLLKSLSSKRSQNLVPLIERAKRVILASGTSCMSRPIELYSQIKAILPDHKITKLDFGYRYCGLHQQPRNDLDYKGSSRLSELFCLLSNTIMIRRLKRDVLSDLPPKKRTKYYLQVKEEHLNKLSSIGESNGKQKKSSYFGNDWQKLQRDRDIVAKYMKTAEAKIEGIKQYLRKLIPRREKFLIFAHHRCMMDAIEETVKIELAKLSKTFSSQVSDDILDADPFKEDKRSDSLSKKSSFDDVIDIDLQDEDLGRFYVEFVDKESRYYDLALNGQKEEKSTHLTRSVEDITTPKKKSLTFGSGSIEKYLKQVSSETATSTSPNNTSPPSYPSHDVSEQDSDDVMEITAVIDQPLSKSKASQKRPSAPSNSHNSPKSKTQPSPKKKKLSFPQQKNTLLSYCGVSTSTKTD</sequence>
<name>A0AA88H2E6_NAELO</name>
<feature type="coiled-coil region" evidence="9">
    <location>
        <begin position="230"/>
        <end position="260"/>
    </location>
</feature>
<dbReference type="GO" id="GO:0006281">
    <property type="term" value="P:DNA repair"/>
    <property type="evidence" value="ECO:0007669"/>
    <property type="project" value="TreeGrafter"/>
</dbReference>
<dbReference type="GO" id="GO:0005524">
    <property type="term" value="F:ATP binding"/>
    <property type="evidence" value="ECO:0007669"/>
    <property type="project" value="UniProtKB-KW"/>
</dbReference>
<keyword evidence="6" id="KW-0862">Zinc</keyword>
<keyword evidence="2" id="KW-0547">Nucleotide-binding</keyword>
<evidence type="ECO:0000256" key="10">
    <source>
        <dbReference type="SAM" id="MobiDB-lite"/>
    </source>
</evidence>
<dbReference type="InterPro" id="IPR038718">
    <property type="entry name" value="SNF2-like_sf"/>
</dbReference>
<feature type="compositionally biased region" description="Polar residues" evidence="10">
    <location>
        <begin position="811"/>
        <end position="829"/>
    </location>
</feature>
<dbReference type="PROSITE" id="PS51192">
    <property type="entry name" value="HELICASE_ATP_BIND_1"/>
    <property type="match status" value="1"/>
</dbReference>
<dbReference type="GeneID" id="68105764"/>
<evidence type="ECO:0000256" key="9">
    <source>
        <dbReference type="SAM" id="Coils"/>
    </source>
</evidence>
<keyword evidence="5" id="KW-0347">Helicase</keyword>
<keyword evidence="9" id="KW-0175">Coiled coil</keyword>
<reference evidence="13 14" key="1">
    <citation type="journal article" date="2018" name="BMC Genomics">
        <title>The genome of Naegleria lovaniensis, the basis for a comparative approach to unravel pathogenicity factors of the human pathogenic amoeba N. fowleri.</title>
        <authorList>
            <person name="Liechti N."/>
            <person name="Schurch N."/>
            <person name="Bruggmann R."/>
            <person name="Wittwer M."/>
        </authorList>
    </citation>
    <scope>NUCLEOTIDE SEQUENCE [LARGE SCALE GENOMIC DNA]</scope>
    <source>
        <strain evidence="13 14">ATCC 30569</strain>
    </source>
</reference>
<evidence type="ECO:0000259" key="11">
    <source>
        <dbReference type="PROSITE" id="PS51192"/>
    </source>
</evidence>
<accession>A0AA88H2E6</accession>
<proteinExistence type="predicted"/>
<dbReference type="Pfam" id="PF06839">
    <property type="entry name" value="Zn_ribbon_GRF"/>
    <property type="match status" value="2"/>
</dbReference>
<evidence type="ECO:0000256" key="5">
    <source>
        <dbReference type="ARBA" id="ARBA00022806"/>
    </source>
</evidence>
<keyword evidence="1" id="KW-0479">Metal-binding</keyword>
<dbReference type="EMBL" id="PYSW02000006">
    <property type="protein sequence ID" value="KAG2391826.1"/>
    <property type="molecule type" value="Genomic_DNA"/>
</dbReference>
<evidence type="ECO:0000256" key="3">
    <source>
        <dbReference type="ARBA" id="ARBA00022771"/>
    </source>
</evidence>
<dbReference type="SMART" id="SM00487">
    <property type="entry name" value="DEXDc"/>
    <property type="match status" value="1"/>
</dbReference>
<dbReference type="GO" id="GO:0004386">
    <property type="term" value="F:helicase activity"/>
    <property type="evidence" value="ECO:0007669"/>
    <property type="project" value="UniProtKB-KW"/>
</dbReference>
<feature type="compositionally biased region" description="Low complexity" evidence="10">
    <location>
        <begin position="770"/>
        <end position="784"/>
    </location>
</feature>
<dbReference type="InterPro" id="IPR010666">
    <property type="entry name" value="Znf_GRF"/>
</dbReference>
<dbReference type="GO" id="GO:0008270">
    <property type="term" value="F:zinc ion binding"/>
    <property type="evidence" value="ECO:0007669"/>
    <property type="project" value="UniProtKB-KW"/>
</dbReference>
<evidence type="ECO:0000256" key="6">
    <source>
        <dbReference type="ARBA" id="ARBA00022833"/>
    </source>
</evidence>
<dbReference type="InterPro" id="IPR000330">
    <property type="entry name" value="SNF2_N"/>
</dbReference>
<dbReference type="PANTHER" id="PTHR45766:SF3">
    <property type="entry name" value="DNA ANNEALING HELICASE AND ENDONUCLEASE ZRANB3"/>
    <property type="match status" value="1"/>
</dbReference>
<dbReference type="InterPro" id="IPR027417">
    <property type="entry name" value="P-loop_NTPase"/>
</dbReference>
<dbReference type="InterPro" id="IPR014001">
    <property type="entry name" value="Helicase_ATP-bd"/>
</dbReference>
<keyword evidence="4" id="KW-0378">Hydrolase</keyword>
<dbReference type="GO" id="GO:0043596">
    <property type="term" value="C:nuclear replication fork"/>
    <property type="evidence" value="ECO:0007669"/>
    <property type="project" value="TreeGrafter"/>
</dbReference>
<dbReference type="SUPFAM" id="SSF52540">
    <property type="entry name" value="P-loop containing nucleoside triphosphate hydrolases"/>
    <property type="match status" value="1"/>
</dbReference>
<protein>
    <submittedName>
        <fullName evidence="13">Uncharacterized protein</fullName>
    </submittedName>
</protein>
<dbReference type="GO" id="GO:0016787">
    <property type="term" value="F:hydrolase activity"/>
    <property type="evidence" value="ECO:0007669"/>
    <property type="project" value="UniProtKB-KW"/>
</dbReference>
<dbReference type="PANTHER" id="PTHR45766">
    <property type="entry name" value="DNA ANNEALING HELICASE AND ENDONUCLEASE ZRANB3 FAMILY MEMBER"/>
    <property type="match status" value="1"/>
</dbReference>
<dbReference type="Proteomes" id="UP000816034">
    <property type="component" value="Unassembled WGS sequence"/>
</dbReference>
<comment type="caution">
    <text evidence="13">The sequence shown here is derived from an EMBL/GenBank/DDBJ whole genome shotgun (WGS) entry which is preliminary data.</text>
</comment>
<feature type="compositionally biased region" description="Polar residues" evidence="10">
    <location>
        <begin position="77"/>
        <end position="95"/>
    </location>
</feature>
<organism evidence="13 14">
    <name type="scientific">Naegleria lovaniensis</name>
    <name type="common">Amoeba</name>
    <dbReference type="NCBI Taxonomy" id="51637"/>
    <lineage>
        <taxon>Eukaryota</taxon>
        <taxon>Discoba</taxon>
        <taxon>Heterolobosea</taxon>
        <taxon>Tetramitia</taxon>
        <taxon>Eutetramitia</taxon>
        <taxon>Vahlkampfiidae</taxon>
        <taxon>Naegleria</taxon>
    </lineage>
</organism>
<evidence type="ECO:0000313" key="14">
    <source>
        <dbReference type="Proteomes" id="UP000816034"/>
    </source>
</evidence>
<keyword evidence="14" id="KW-1185">Reference proteome</keyword>
<dbReference type="RefSeq" id="XP_044553720.1">
    <property type="nucleotide sequence ID" value="XM_044689174.1"/>
</dbReference>
<feature type="domain" description="GRF-type" evidence="12">
    <location>
        <begin position="3"/>
        <end position="42"/>
    </location>
</feature>
<feature type="compositionally biased region" description="Polar residues" evidence="10">
    <location>
        <begin position="846"/>
        <end position="866"/>
    </location>
</feature>
<dbReference type="CDD" id="cd18010">
    <property type="entry name" value="DEXHc_HARP_SMARCAL1"/>
    <property type="match status" value="1"/>
</dbReference>
<dbReference type="GO" id="GO:0004520">
    <property type="term" value="F:DNA endonuclease activity"/>
    <property type="evidence" value="ECO:0007669"/>
    <property type="project" value="TreeGrafter"/>
</dbReference>
<evidence type="ECO:0000256" key="1">
    <source>
        <dbReference type="ARBA" id="ARBA00022723"/>
    </source>
</evidence>
<gene>
    <name evidence="13" type="ORF">C9374_013311</name>
</gene>
<feature type="region of interest" description="Disordered" evidence="10">
    <location>
        <begin position="46"/>
        <end position="99"/>
    </location>
</feature>
<dbReference type="AlphaFoldDB" id="A0AA88H2E6"/>
<evidence type="ECO:0000256" key="4">
    <source>
        <dbReference type="ARBA" id="ARBA00022801"/>
    </source>
</evidence>
<evidence type="ECO:0000259" key="12">
    <source>
        <dbReference type="PROSITE" id="PS51999"/>
    </source>
</evidence>
<dbReference type="Gene3D" id="3.40.50.10810">
    <property type="entry name" value="Tandem AAA-ATPase domain"/>
    <property type="match status" value="1"/>
</dbReference>
<keyword evidence="3 8" id="KW-0863">Zinc-finger</keyword>
<dbReference type="PROSITE" id="PS51999">
    <property type="entry name" value="ZF_GRF"/>
    <property type="match status" value="2"/>
</dbReference>
<evidence type="ECO:0000256" key="2">
    <source>
        <dbReference type="ARBA" id="ARBA00022741"/>
    </source>
</evidence>
<feature type="compositionally biased region" description="Low complexity" evidence="10">
    <location>
        <begin position="46"/>
        <end position="66"/>
    </location>
</feature>
<evidence type="ECO:0000256" key="7">
    <source>
        <dbReference type="ARBA" id="ARBA00022840"/>
    </source>
</evidence>
<feature type="region of interest" description="Disordered" evidence="10">
    <location>
        <begin position="768"/>
        <end position="866"/>
    </location>
</feature>
<dbReference type="Pfam" id="PF00176">
    <property type="entry name" value="SNF2-rel_dom"/>
    <property type="match status" value="1"/>
</dbReference>
<evidence type="ECO:0000256" key="8">
    <source>
        <dbReference type="PROSITE-ProRule" id="PRU01343"/>
    </source>
</evidence>
<dbReference type="GO" id="GO:0031297">
    <property type="term" value="P:replication fork processing"/>
    <property type="evidence" value="ECO:0007669"/>
    <property type="project" value="TreeGrafter"/>
</dbReference>